<gene>
    <name evidence="2" type="ORF">SR900_11780</name>
</gene>
<feature type="transmembrane region" description="Helical" evidence="1">
    <location>
        <begin position="47"/>
        <end position="67"/>
    </location>
</feature>
<keyword evidence="1" id="KW-0472">Membrane</keyword>
<organism evidence="2 3">
    <name type="scientific">Kangiella aquimarina</name>
    <dbReference type="NCBI Taxonomy" id="261965"/>
    <lineage>
        <taxon>Bacteria</taxon>
        <taxon>Pseudomonadati</taxon>
        <taxon>Pseudomonadota</taxon>
        <taxon>Gammaproteobacteria</taxon>
        <taxon>Kangiellales</taxon>
        <taxon>Kangiellaceae</taxon>
        <taxon>Kangiella</taxon>
    </lineage>
</organism>
<dbReference type="RefSeq" id="WP_018625236.1">
    <property type="nucleotide sequence ID" value="NZ_CP140158.1"/>
</dbReference>
<evidence type="ECO:0000256" key="1">
    <source>
        <dbReference type="SAM" id="Phobius"/>
    </source>
</evidence>
<evidence type="ECO:0000313" key="3">
    <source>
        <dbReference type="Proteomes" id="UP001324185"/>
    </source>
</evidence>
<accession>A0ABZ0X3N5</accession>
<evidence type="ECO:0000313" key="2">
    <source>
        <dbReference type="EMBL" id="WQG85140.1"/>
    </source>
</evidence>
<dbReference type="EMBL" id="CP140158">
    <property type="protein sequence ID" value="WQG85140.1"/>
    <property type="molecule type" value="Genomic_DNA"/>
</dbReference>
<proteinExistence type="predicted"/>
<sequence length="193" mass="22571">MGQGKLTLPAGCISIDPNMDFRIITLDSLRKKYPFQLGKSFFKADSWLSLEVISVLAIITTLTFWGIKITADYFYKVAIVAPISHQFIEYRLEQQEYYAWHGNFNQQRKDYEWFKFGDNSPKIDQLYAQFAKFNLVMQPFQQYPSTQVTFMLDDSHNSVINPVCTVKQDETFHLMPFVCKENFLTKSSVNKQK</sequence>
<keyword evidence="3" id="KW-1185">Reference proteome</keyword>
<reference evidence="2 3" key="1">
    <citation type="submission" date="2023-11" db="EMBL/GenBank/DDBJ databases">
        <title>MicrobeMod: A computational toolkit for identifying prokaryotic methylation and restriction-modification with nanopore sequencing.</title>
        <authorList>
            <person name="Crits-Christoph A."/>
            <person name="Kang S.C."/>
            <person name="Lee H."/>
            <person name="Ostrov N."/>
        </authorList>
    </citation>
    <scope>NUCLEOTIDE SEQUENCE [LARGE SCALE GENOMIC DNA]</scope>
    <source>
        <strain evidence="2 3">DSMZ 16071</strain>
    </source>
</reference>
<keyword evidence="1" id="KW-1133">Transmembrane helix</keyword>
<dbReference type="Proteomes" id="UP001324185">
    <property type="component" value="Chromosome"/>
</dbReference>
<name>A0ABZ0X3N5_9GAMM</name>
<protein>
    <submittedName>
        <fullName evidence="2">Uncharacterized protein</fullName>
    </submittedName>
</protein>
<keyword evidence="1" id="KW-0812">Transmembrane</keyword>